<dbReference type="Gene3D" id="3.40.390.30">
    <property type="entry name" value="Metalloproteases ('zincins'), catalytic domain"/>
    <property type="match status" value="1"/>
</dbReference>
<dbReference type="NCBIfam" id="TIGR00043">
    <property type="entry name" value="rRNA maturation RNase YbeY"/>
    <property type="match status" value="1"/>
</dbReference>
<evidence type="ECO:0000313" key="9">
    <source>
        <dbReference type="EMBL" id="RZO28099.1"/>
    </source>
</evidence>
<dbReference type="EMBL" id="SHBF01000005">
    <property type="protein sequence ID" value="RZO28099.1"/>
    <property type="molecule type" value="Genomic_DNA"/>
</dbReference>
<dbReference type="HAMAP" id="MF_00009">
    <property type="entry name" value="Endoribonucl_YbeY"/>
    <property type="match status" value="1"/>
</dbReference>
<comment type="subcellular location">
    <subcellularLocation>
        <location evidence="8">Cytoplasm</location>
    </subcellularLocation>
</comment>
<evidence type="ECO:0000256" key="2">
    <source>
        <dbReference type="ARBA" id="ARBA00022517"/>
    </source>
</evidence>
<comment type="function">
    <text evidence="8">Single strand-specific metallo-endoribonuclease involved in late-stage 70S ribosome quality control and in maturation of the 3' terminus of the 16S rRNA.</text>
</comment>
<dbReference type="PANTHER" id="PTHR46986:SF1">
    <property type="entry name" value="ENDORIBONUCLEASE YBEY, CHLOROPLASTIC"/>
    <property type="match status" value="1"/>
</dbReference>
<dbReference type="InterPro" id="IPR023091">
    <property type="entry name" value="MetalPrtase_cat_dom_sf_prd"/>
</dbReference>
<dbReference type="PROSITE" id="PS01306">
    <property type="entry name" value="UPF0054"/>
    <property type="match status" value="1"/>
</dbReference>
<keyword evidence="7 8" id="KW-0862">Zinc</keyword>
<dbReference type="Pfam" id="PF02130">
    <property type="entry name" value="YbeY"/>
    <property type="match status" value="1"/>
</dbReference>
<evidence type="ECO:0000256" key="8">
    <source>
        <dbReference type="HAMAP-Rule" id="MF_00009"/>
    </source>
</evidence>
<proteinExistence type="inferred from homology"/>
<accession>A0A520N3Z6</accession>
<keyword evidence="5 8" id="KW-0255">Endonuclease</keyword>
<keyword evidence="8" id="KW-0698">rRNA processing</keyword>
<comment type="similarity">
    <text evidence="1 8">Belongs to the endoribonuclease YbeY family.</text>
</comment>
<dbReference type="SUPFAM" id="SSF55486">
    <property type="entry name" value="Metalloproteases ('zincins'), catalytic domain"/>
    <property type="match status" value="1"/>
</dbReference>
<keyword evidence="8" id="KW-0963">Cytoplasm</keyword>
<evidence type="ECO:0000313" key="10">
    <source>
        <dbReference type="Proteomes" id="UP000318710"/>
    </source>
</evidence>
<keyword evidence="2 8" id="KW-0690">Ribosome biogenesis</keyword>
<feature type="binding site" evidence="8">
    <location>
        <position position="122"/>
    </location>
    <ligand>
        <name>Zn(2+)</name>
        <dbReference type="ChEBI" id="CHEBI:29105"/>
        <note>catalytic</note>
    </ligand>
</feature>
<evidence type="ECO:0000256" key="5">
    <source>
        <dbReference type="ARBA" id="ARBA00022759"/>
    </source>
</evidence>
<dbReference type="EC" id="3.1.-.-" evidence="8"/>
<dbReference type="GO" id="GO:0005737">
    <property type="term" value="C:cytoplasm"/>
    <property type="evidence" value="ECO:0007669"/>
    <property type="project" value="UniProtKB-SubCell"/>
</dbReference>
<keyword evidence="6 8" id="KW-0378">Hydrolase</keyword>
<evidence type="ECO:0000256" key="3">
    <source>
        <dbReference type="ARBA" id="ARBA00022722"/>
    </source>
</evidence>
<feature type="binding site" evidence="8">
    <location>
        <position position="112"/>
    </location>
    <ligand>
        <name>Zn(2+)</name>
        <dbReference type="ChEBI" id="CHEBI:29105"/>
        <note>catalytic</note>
    </ligand>
</feature>
<keyword evidence="4 8" id="KW-0479">Metal-binding</keyword>
<dbReference type="InterPro" id="IPR020549">
    <property type="entry name" value="YbeY_CS"/>
</dbReference>
<dbReference type="InterPro" id="IPR002036">
    <property type="entry name" value="YbeY"/>
</dbReference>
<dbReference type="GO" id="GO:0008270">
    <property type="term" value="F:zinc ion binding"/>
    <property type="evidence" value="ECO:0007669"/>
    <property type="project" value="UniProtKB-UniRule"/>
</dbReference>
<keyword evidence="3 8" id="KW-0540">Nuclease</keyword>
<reference evidence="9 10" key="1">
    <citation type="submission" date="2019-02" db="EMBL/GenBank/DDBJ databases">
        <title>Prokaryotic population dynamics and viral predation in marine succession experiment using metagenomics: the confinement effect.</title>
        <authorList>
            <person name="Haro-Moreno J.M."/>
            <person name="Rodriguez-Valera F."/>
            <person name="Lopez-Perez M."/>
        </authorList>
    </citation>
    <scope>NUCLEOTIDE SEQUENCE [LARGE SCALE GENOMIC DNA]</scope>
    <source>
        <strain evidence="9">MED-G160</strain>
    </source>
</reference>
<name>A0A520N3Z6_9GAMM</name>
<sequence length="148" mass="17035">MGLNILTSGDFSISTQLENKLNMAFSLICLEEKLSNCSVNLKILNNNEIQELNNKYRKKNSPTNVLSFTNEDISKSITGDLGDIAISYQYLEEESRQQNKKFDDHLIHMLIHGVYHILGFDHENNEMAAQMENKEIKLLKKINIDNPY</sequence>
<evidence type="ECO:0000256" key="6">
    <source>
        <dbReference type="ARBA" id="ARBA00022801"/>
    </source>
</evidence>
<comment type="cofactor">
    <cofactor evidence="8">
        <name>Zn(2+)</name>
        <dbReference type="ChEBI" id="CHEBI:29105"/>
    </cofactor>
    <text evidence="8">Binds 1 zinc ion.</text>
</comment>
<dbReference type="PANTHER" id="PTHR46986">
    <property type="entry name" value="ENDORIBONUCLEASE YBEY, CHLOROPLASTIC"/>
    <property type="match status" value="1"/>
</dbReference>
<dbReference type="Proteomes" id="UP000318710">
    <property type="component" value="Unassembled WGS sequence"/>
</dbReference>
<feature type="binding site" evidence="8">
    <location>
        <position position="116"/>
    </location>
    <ligand>
        <name>Zn(2+)</name>
        <dbReference type="ChEBI" id="CHEBI:29105"/>
        <note>catalytic</note>
    </ligand>
</feature>
<protein>
    <recommendedName>
        <fullName evidence="8">Endoribonuclease YbeY</fullName>
        <ecNumber evidence="8">3.1.-.-</ecNumber>
    </recommendedName>
</protein>
<dbReference type="GO" id="GO:0006364">
    <property type="term" value="P:rRNA processing"/>
    <property type="evidence" value="ECO:0007669"/>
    <property type="project" value="UniProtKB-UniRule"/>
</dbReference>
<evidence type="ECO:0000256" key="1">
    <source>
        <dbReference type="ARBA" id="ARBA00010875"/>
    </source>
</evidence>
<evidence type="ECO:0000256" key="4">
    <source>
        <dbReference type="ARBA" id="ARBA00022723"/>
    </source>
</evidence>
<gene>
    <name evidence="8 9" type="primary">ybeY</name>
    <name evidence="9" type="ORF">EVA93_01395</name>
</gene>
<evidence type="ECO:0000256" key="7">
    <source>
        <dbReference type="ARBA" id="ARBA00022833"/>
    </source>
</evidence>
<dbReference type="GO" id="GO:0004222">
    <property type="term" value="F:metalloendopeptidase activity"/>
    <property type="evidence" value="ECO:0007669"/>
    <property type="project" value="InterPro"/>
</dbReference>
<comment type="caution">
    <text evidence="9">The sequence shown here is derived from an EMBL/GenBank/DDBJ whole genome shotgun (WGS) entry which is preliminary data.</text>
</comment>
<organism evidence="9 10">
    <name type="scientific">SAR86 cluster bacterium</name>
    <dbReference type="NCBI Taxonomy" id="2030880"/>
    <lineage>
        <taxon>Bacteria</taxon>
        <taxon>Pseudomonadati</taxon>
        <taxon>Pseudomonadota</taxon>
        <taxon>Gammaproteobacteria</taxon>
        <taxon>SAR86 cluster</taxon>
    </lineage>
</organism>
<dbReference type="GO" id="GO:0004521">
    <property type="term" value="F:RNA endonuclease activity"/>
    <property type="evidence" value="ECO:0007669"/>
    <property type="project" value="UniProtKB-UniRule"/>
</dbReference>
<dbReference type="AlphaFoldDB" id="A0A520N3Z6"/>